<dbReference type="EMBL" id="MFCP01000014">
    <property type="protein sequence ID" value="OGE28871.1"/>
    <property type="molecule type" value="Genomic_DNA"/>
</dbReference>
<evidence type="ECO:0000256" key="1">
    <source>
        <dbReference type="SAM" id="Phobius"/>
    </source>
</evidence>
<keyword evidence="1" id="KW-0472">Membrane</keyword>
<gene>
    <name evidence="3" type="ORF">A2867_02915</name>
</gene>
<name>A0A1F5JJP4_9BACT</name>
<sequence>MGGFRKFLVIYIALVVTVTAALLLYEVRIASENTKKFILSADKIEKGLEKLAEYQQSSKQVLEELEKLKKDPDTPTQQVLGQTQQASESSQVSLGFVTISDKKWESVDIYEDSSLSSKIIGKAEFGKAYRYFKKEDGWYQIMMPKTENMGWVSSKFFKELSDNMP</sequence>
<dbReference type="Gene3D" id="2.30.30.40">
    <property type="entry name" value="SH3 Domains"/>
    <property type="match status" value="1"/>
</dbReference>
<organism evidence="3 4">
    <name type="scientific">Candidatus Daviesbacteria bacterium RIFCSPHIGHO2_01_FULL_40_11</name>
    <dbReference type="NCBI Taxonomy" id="1797762"/>
    <lineage>
        <taxon>Bacteria</taxon>
        <taxon>Candidatus Daviesiibacteriota</taxon>
    </lineage>
</organism>
<evidence type="ECO:0000313" key="3">
    <source>
        <dbReference type="EMBL" id="OGE28871.1"/>
    </source>
</evidence>
<proteinExistence type="predicted"/>
<feature type="transmembrane region" description="Helical" evidence="1">
    <location>
        <begin position="7"/>
        <end position="25"/>
    </location>
</feature>
<protein>
    <recommendedName>
        <fullName evidence="2">SH3b domain-containing protein</fullName>
    </recommendedName>
</protein>
<dbReference type="InterPro" id="IPR003646">
    <property type="entry name" value="SH3-like_bac-type"/>
</dbReference>
<dbReference type="Proteomes" id="UP000177555">
    <property type="component" value="Unassembled WGS sequence"/>
</dbReference>
<evidence type="ECO:0000313" key="4">
    <source>
        <dbReference type="Proteomes" id="UP000177555"/>
    </source>
</evidence>
<comment type="caution">
    <text evidence="3">The sequence shown here is derived from an EMBL/GenBank/DDBJ whole genome shotgun (WGS) entry which is preliminary data.</text>
</comment>
<dbReference type="AlphaFoldDB" id="A0A1F5JJP4"/>
<dbReference type="Pfam" id="PF08239">
    <property type="entry name" value="SH3_3"/>
    <property type="match status" value="1"/>
</dbReference>
<feature type="domain" description="SH3b" evidence="2">
    <location>
        <begin position="106"/>
        <end position="156"/>
    </location>
</feature>
<accession>A0A1F5JJP4</accession>
<keyword evidence="1" id="KW-1133">Transmembrane helix</keyword>
<keyword evidence="1" id="KW-0812">Transmembrane</keyword>
<reference evidence="3 4" key="1">
    <citation type="journal article" date="2016" name="Nat. Commun.">
        <title>Thousands of microbial genomes shed light on interconnected biogeochemical processes in an aquifer system.</title>
        <authorList>
            <person name="Anantharaman K."/>
            <person name="Brown C.T."/>
            <person name="Hug L.A."/>
            <person name="Sharon I."/>
            <person name="Castelle C.J."/>
            <person name="Probst A.J."/>
            <person name="Thomas B.C."/>
            <person name="Singh A."/>
            <person name="Wilkins M.J."/>
            <person name="Karaoz U."/>
            <person name="Brodie E.L."/>
            <person name="Williams K.H."/>
            <person name="Hubbard S.S."/>
            <person name="Banfield J.F."/>
        </authorList>
    </citation>
    <scope>NUCLEOTIDE SEQUENCE [LARGE SCALE GENOMIC DNA]</scope>
</reference>
<evidence type="ECO:0000259" key="2">
    <source>
        <dbReference type="Pfam" id="PF08239"/>
    </source>
</evidence>